<dbReference type="SUPFAM" id="SSF51395">
    <property type="entry name" value="FMN-linked oxidoreductases"/>
    <property type="match status" value="1"/>
</dbReference>
<gene>
    <name evidence="2" type="ORF">HINF_LOCUS2586</name>
    <name evidence="3" type="ORF">HINF_LOCUS30478</name>
</gene>
<dbReference type="PANTHER" id="PTHR45936">
    <property type="entry name" value="TRNA-DIHYDROURIDINE(20) SYNTHASE [NAD(P)+]-LIKE"/>
    <property type="match status" value="1"/>
</dbReference>
<proteinExistence type="predicted"/>
<evidence type="ECO:0000313" key="2">
    <source>
        <dbReference type="EMBL" id="CAI9914941.1"/>
    </source>
</evidence>
<dbReference type="EMBL" id="CATOUU010000062">
    <property type="protein sequence ID" value="CAI9914941.1"/>
    <property type="molecule type" value="Genomic_DNA"/>
</dbReference>
<dbReference type="InterPro" id="IPR052582">
    <property type="entry name" value="tRNA-DUS-like"/>
</dbReference>
<reference evidence="3 4" key="2">
    <citation type="submission" date="2024-07" db="EMBL/GenBank/DDBJ databases">
        <authorList>
            <person name="Akdeniz Z."/>
        </authorList>
    </citation>
    <scope>NUCLEOTIDE SEQUENCE [LARGE SCALE GENOMIC DNA]</scope>
</reference>
<dbReference type="Pfam" id="PF01207">
    <property type="entry name" value="Dus"/>
    <property type="match status" value="1"/>
</dbReference>
<dbReference type="AlphaFoldDB" id="A0AA86N930"/>
<dbReference type="InterPro" id="IPR035587">
    <property type="entry name" value="DUS-like_FMN-bd"/>
</dbReference>
<name>A0AA86N930_9EUKA</name>
<keyword evidence="4" id="KW-1185">Reference proteome</keyword>
<sequence>MKPVLAPMVRAGFVGMQRICSVYGADTLFTDALFPQNIINSNIFESQDILLFIRKDIRTIFFDKSLLHKTCVQLVGSDFDTLSQSILILQKYFTRIDLNCGCTKNFARQGGYGADLLNRPESLISLLKQLTQTHPKIDFSVKIRYLESEEKTIQFVSDLFNTGVKYVSIHMRHINQDRETSEADFNQFYRIYEQSAFKKQLIANGGIISLKDYEKFKKLFVEPPQVMIASGAVRNPSVFKAICGNIDGINEQEVHIQQVLQELMSLHVLKPQSYKQVQGDAFELSPESIAQFYFVDTKIGIAMIIQYTKKYKLDKQDVEWAKLAAPKVNNAKNMNDIIQIVNE</sequence>
<dbReference type="Gene3D" id="3.20.20.70">
    <property type="entry name" value="Aldolase class I"/>
    <property type="match status" value="1"/>
</dbReference>
<accession>A0AA86N930</accession>
<organism evidence="2">
    <name type="scientific">Hexamita inflata</name>
    <dbReference type="NCBI Taxonomy" id="28002"/>
    <lineage>
        <taxon>Eukaryota</taxon>
        <taxon>Metamonada</taxon>
        <taxon>Diplomonadida</taxon>
        <taxon>Hexamitidae</taxon>
        <taxon>Hexamitinae</taxon>
        <taxon>Hexamita</taxon>
    </lineage>
</organism>
<reference evidence="2" key="1">
    <citation type="submission" date="2023-06" db="EMBL/GenBank/DDBJ databases">
        <authorList>
            <person name="Kurt Z."/>
        </authorList>
    </citation>
    <scope>NUCLEOTIDE SEQUENCE</scope>
</reference>
<dbReference type="EMBL" id="CAXDID020000100">
    <property type="protein sequence ID" value="CAL6025678.1"/>
    <property type="molecule type" value="Genomic_DNA"/>
</dbReference>
<evidence type="ECO:0000259" key="1">
    <source>
        <dbReference type="Pfam" id="PF01207"/>
    </source>
</evidence>
<dbReference type="PANTHER" id="PTHR45936:SF1">
    <property type="entry name" value="TRNA-DIHYDROURIDINE(20) SYNTHASE [NAD(P)+]-LIKE"/>
    <property type="match status" value="1"/>
</dbReference>
<dbReference type="CDD" id="cd02801">
    <property type="entry name" value="DUS_like_FMN"/>
    <property type="match status" value="1"/>
</dbReference>
<protein>
    <submittedName>
        <fullName evidence="2">tRNA-dihydrouridine synthase</fullName>
    </submittedName>
    <submittedName>
        <fullName evidence="3">tRNA-dihydrouridine_synthase</fullName>
    </submittedName>
</protein>
<dbReference type="Proteomes" id="UP001642409">
    <property type="component" value="Unassembled WGS sequence"/>
</dbReference>
<dbReference type="GO" id="GO:0017150">
    <property type="term" value="F:tRNA dihydrouridine synthase activity"/>
    <property type="evidence" value="ECO:0007669"/>
    <property type="project" value="TreeGrafter"/>
</dbReference>
<evidence type="ECO:0000313" key="3">
    <source>
        <dbReference type="EMBL" id="CAL6025678.1"/>
    </source>
</evidence>
<evidence type="ECO:0000313" key="4">
    <source>
        <dbReference type="Proteomes" id="UP001642409"/>
    </source>
</evidence>
<dbReference type="InterPro" id="IPR013785">
    <property type="entry name" value="Aldolase_TIM"/>
</dbReference>
<comment type="caution">
    <text evidence="2">The sequence shown here is derived from an EMBL/GenBank/DDBJ whole genome shotgun (WGS) entry which is preliminary data.</text>
</comment>
<feature type="domain" description="DUS-like FMN-binding" evidence="1">
    <location>
        <begin position="5"/>
        <end position="259"/>
    </location>
</feature>
<dbReference type="GO" id="GO:0005737">
    <property type="term" value="C:cytoplasm"/>
    <property type="evidence" value="ECO:0007669"/>
    <property type="project" value="TreeGrafter"/>
</dbReference>